<comment type="similarity">
    <text evidence="1 5">Belongs to the peptidase S41A family.</text>
</comment>
<dbReference type="SMART" id="SM00228">
    <property type="entry name" value="PDZ"/>
    <property type="match status" value="1"/>
</dbReference>
<dbReference type="GO" id="GO:0007165">
    <property type="term" value="P:signal transduction"/>
    <property type="evidence" value="ECO:0007669"/>
    <property type="project" value="TreeGrafter"/>
</dbReference>
<dbReference type="PROSITE" id="PS50106">
    <property type="entry name" value="PDZ"/>
    <property type="match status" value="1"/>
</dbReference>
<evidence type="ECO:0000313" key="9">
    <source>
        <dbReference type="EMBL" id="HIZ74263.1"/>
    </source>
</evidence>
<dbReference type="AlphaFoldDB" id="A0A9D2G6Z2"/>
<keyword evidence="7" id="KW-1133">Transmembrane helix</keyword>
<protein>
    <submittedName>
        <fullName evidence="9">S41 family peptidase</fullName>
    </submittedName>
</protein>
<comment type="caution">
    <text evidence="9">The sequence shown here is derived from an EMBL/GenBank/DDBJ whole genome shotgun (WGS) entry which is preliminary data.</text>
</comment>
<evidence type="ECO:0000256" key="5">
    <source>
        <dbReference type="RuleBase" id="RU004404"/>
    </source>
</evidence>
<keyword evidence="4 5" id="KW-0720">Serine protease</keyword>
<dbReference type="PANTHER" id="PTHR32060:SF30">
    <property type="entry name" value="CARBOXY-TERMINAL PROCESSING PROTEASE CTPA"/>
    <property type="match status" value="1"/>
</dbReference>
<dbReference type="EMBL" id="DXAY01000079">
    <property type="protein sequence ID" value="HIZ74263.1"/>
    <property type="molecule type" value="Genomic_DNA"/>
</dbReference>
<dbReference type="GO" id="GO:0030288">
    <property type="term" value="C:outer membrane-bounded periplasmic space"/>
    <property type="evidence" value="ECO:0007669"/>
    <property type="project" value="TreeGrafter"/>
</dbReference>
<evidence type="ECO:0000256" key="4">
    <source>
        <dbReference type="ARBA" id="ARBA00022825"/>
    </source>
</evidence>
<reference evidence="9" key="1">
    <citation type="journal article" date="2021" name="PeerJ">
        <title>Extensive microbial diversity within the chicken gut microbiome revealed by metagenomics and culture.</title>
        <authorList>
            <person name="Gilroy R."/>
            <person name="Ravi A."/>
            <person name="Getino M."/>
            <person name="Pursley I."/>
            <person name="Horton D.L."/>
            <person name="Alikhan N.F."/>
            <person name="Baker D."/>
            <person name="Gharbi K."/>
            <person name="Hall N."/>
            <person name="Watson M."/>
            <person name="Adriaenssens E.M."/>
            <person name="Foster-Nyarko E."/>
            <person name="Jarju S."/>
            <person name="Secka A."/>
            <person name="Antonio M."/>
            <person name="Oren A."/>
            <person name="Chaudhuri R.R."/>
            <person name="La Ragione R."/>
            <person name="Hildebrand F."/>
            <person name="Pallen M.J."/>
        </authorList>
    </citation>
    <scope>NUCLEOTIDE SEQUENCE</scope>
    <source>
        <strain evidence="9">CHK196-3914</strain>
    </source>
</reference>
<evidence type="ECO:0000256" key="6">
    <source>
        <dbReference type="SAM" id="MobiDB-lite"/>
    </source>
</evidence>
<dbReference type="InterPro" id="IPR005151">
    <property type="entry name" value="Tail-specific_protease"/>
</dbReference>
<dbReference type="SUPFAM" id="SSF50156">
    <property type="entry name" value="PDZ domain-like"/>
    <property type="match status" value="1"/>
</dbReference>
<dbReference type="GO" id="GO:0004175">
    <property type="term" value="F:endopeptidase activity"/>
    <property type="evidence" value="ECO:0007669"/>
    <property type="project" value="TreeGrafter"/>
</dbReference>
<dbReference type="InterPro" id="IPR055210">
    <property type="entry name" value="CtpA/B_N"/>
</dbReference>
<dbReference type="NCBIfam" id="TIGR00225">
    <property type="entry name" value="prc"/>
    <property type="match status" value="1"/>
</dbReference>
<reference evidence="9" key="2">
    <citation type="submission" date="2021-04" db="EMBL/GenBank/DDBJ databases">
        <authorList>
            <person name="Gilroy R."/>
        </authorList>
    </citation>
    <scope>NUCLEOTIDE SEQUENCE</scope>
    <source>
        <strain evidence="9">CHK196-3914</strain>
    </source>
</reference>
<dbReference type="Proteomes" id="UP000824116">
    <property type="component" value="Unassembled WGS sequence"/>
</dbReference>
<evidence type="ECO:0000259" key="8">
    <source>
        <dbReference type="PROSITE" id="PS50106"/>
    </source>
</evidence>
<name>A0A9D2G6Z2_9FIRM</name>
<dbReference type="Gene3D" id="3.90.226.10">
    <property type="entry name" value="2-enoyl-CoA Hydratase, Chain A, domain 1"/>
    <property type="match status" value="1"/>
</dbReference>
<dbReference type="CDD" id="cd06782">
    <property type="entry name" value="cpPDZ_CPP-like"/>
    <property type="match status" value="1"/>
</dbReference>
<dbReference type="InterPro" id="IPR001478">
    <property type="entry name" value="PDZ"/>
</dbReference>
<dbReference type="Pfam" id="PF22694">
    <property type="entry name" value="CtpB_N-like"/>
    <property type="match status" value="1"/>
</dbReference>
<evidence type="ECO:0000256" key="7">
    <source>
        <dbReference type="SAM" id="Phobius"/>
    </source>
</evidence>
<dbReference type="InterPro" id="IPR041489">
    <property type="entry name" value="PDZ_6"/>
</dbReference>
<dbReference type="CDD" id="cd07560">
    <property type="entry name" value="Peptidase_S41_CPP"/>
    <property type="match status" value="1"/>
</dbReference>
<evidence type="ECO:0000256" key="2">
    <source>
        <dbReference type="ARBA" id="ARBA00022670"/>
    </source>
</evidence>
<dbReference type="Gene3D" id="3.30.750.44">
    <property type="match status" value="1"/>
</dbReference>
<keyword evidence="7" id="KW-0472">Membrane</keyword>
<evidence type="ECO:0000256" key="1">
    <source>
        <dbReference type="ARBA" id="ARBA00009179"/>
    </source>
</evidence>
<gene>
    <name evidence="9" type="ORF">H9723_03320</name>
</gene>
<feature type="region of interest" description="Disordered" evidence="6">
    <location>
        <begin position="1"/>
        <end position="27"/>
    </location>
</feature>
<dbReference type="InterPro" id="IPR004447">
    <property type="entry name" value="Peptidase_S41A"/>
</dbReference>
<evidence type="ECO:0000313" key="10">
    <source>
        <dbReference type="Proteomes" id="UP000824116"/>
    </source>
</evidence>
<dbReference type="InterPro" id="IPR036034">
    <property type="entry name" value="PDZ_sf"/>
</dbReference>
<accession>A0A9D2G6Z2</accession>
<feature type="transmembrane region" description="Helical" evidence="7">
    <location>
        <begin position="33"/>
        <end position="54"/>
    </location>
</feature>
<dbReference type="Pfam" id="PF03572">
    <property type="entry name" value="Peptidase_S41"/>
    <property type="match status" value="1"/>
</dbReference>
<dbReference type="PANTHER" id="PTHR32060">
    <property type="entry name" value="TAIL-SPECIFIC PROTEASE"/>
    <property type="match status" value="1"/>
</dbReference>
<proteinExistence type="inferred from homology"/>
<dbReference type="Pfam" id="PF17820">
    <property type="entry name" value="PDZ_6"/>
    <property type="match status" value="1"/>
</dbReference>
<dbReference type="SMART" id="SM00245">
    <property type="entry name" value="TSPc"/>
    <property type="match status" value="1"/>
</dbReference>
<sequence>MNEEWNVKADRDSEKSGETVGEKEPDRKKGNRFAAGVLTGAAVVLVIAACVWGGGKLLQRSYASGNVSEEDVNQKLDRINAIIDNYYLYEDEIDEDALIEGIYSGYTSALGDPYTEYYDEEETRALLESTSGEFSGIGATLTLSSDGSGVTVVNVYKDSPAEKAGLQDGDVLYQVDGRDVSGQDLETVVSWVKGEKGTDVTLSVLRDGETIETVATRDMIEVQTVESKMMGDNIGYISVSEFDEVTYDQFSEALSSLENQGMEGLVIDLRNNPGGNLDTVTDMLRLLLPEGTIVSIRDKNGNTEEITCDGENEFTKPLAVLVNQYSASASEIFSGAVQDYGIGQIVGVTTYGKGVVQQLIDLEDGTYLKVTIAEYYTPSGRSINGTGVEPDVQAEYEYNSEDPQADNQLEAAIETVKAEMN</sequence>
<dbReference type="InterPro" id="IPR029045">
    <property type="entry name" value="ClpP/crotonase-like_dom_sf"/>
</dbReference>
<dbReference type="GO" id="GO:0006508">
    <property type="term" value="P:proteolysis"/>
    <property type="evidence" value="ECO:0007669"/>
    <property type="project" value="UniProtKB-KW"/>
</dbReference>
<organism evidence="9 10">
    <name type="scientific">Candidatus Mediterraneibacter stercoravium</name>
    <dbReference type="NCBI Taxonomy" id="2838685"/>
    <lineage>
        <taxon>Bacteria</taxon>
        <taxon>Bacillati</taxon>
        <taxon>Bacillota</taxon>
        <taxon>Clostridia</taxon>
        <taxon>Lachnospirales</taxon>
        <taxon>Lachnospiraceae</taxon>
        <taxon>Mediterraneibacter</taxon>
    </lineage>
</organism>
<dbReference type="SUPFAM" id="SSF52096">
    <property type="entry name" value="ClpP/crotonase"/>
    <property type="match status" value="1"/>
</dbReference>
<evidence type="ECO:0000256" key="3">
    <source>
        <dbReference type="ARBA" id="ARBA00022801"/>
    </source>
</evidence>
<keyword evidence="3 5" id="KW-0378">Hydrolase</keyword>
<keyword evidence="7" id="KW-0812">Transmembrane</keyword>
<keyword evidence="2 5" id="KW-0645">Protease</keyword>
<feature type="domain" description="PDZ" evidence="8">
    <location>
        <begin position="123"/>
        <end position="193"/>
    </location>
</feature>
<dbReference type="Gene3D" id="2.30.42.10">
    <property type="match status" value="1"/>
</dbReference>
<dbReference type="GO" id="GO:0008236">
    <property type="term" value="F:serine-type peptidase activity"/>
    <property type="evidence" value="ECO:0007669"/>
    <property type="project" value="UniProtKB-KW"/>
</dbReference>